<proteinExistence type="predicted"/>
<evidence type="ECO:0000313" key="1">
    <source>
        <dbReference type="EMBL" id="NMN67577.1"/>
    </source>
</evidence>
<organism evidence="1 2">
    <name type="scientific">Pelagibacter ubique</name>
    <dbReference type="NCBI Taxonomy" id="198252"/>
    <lineage>
        <taxon>Bacteria</taxon>
        <taxon>Pseudomonadati</taxon>
        <taxon>Pseudomonadota</taxon>
        <taxon>Alphaproteobacteria</taxon>
        <taxon>Candidatus Pelagibacterales</taxon>
        <taxon>Candidatus Pelagibacteraceae</taxon>
        <taxon>Candidatus Pelagibacter</taxon>
    </lineage>
</organism>
<sequence>MISFALTRRMTQLIVLQRIELLGSFSKKVKIVKTDDKTIHKSKRIICSDFII</sequence>
<dbReference type="EMBL" id="LANA01000001">
    <property type="protein sequence ID" value="NMN67577.1"/>
    <property type="molecule type" value="Genomic_DNA"/>
</dbReference>
<dbReference type="Proteomes" id="UP001166004">
    <property type="component" value="Unassembled WGS sequence"/>
</dbReference>
<gene>
    <name evidence="1" type="ORF">VP91_00007210</name>
</gene>
<accession>A0ABX1T1U3</accession>
<keyword evidence="2" id="KW-1185">Reference proteome</keyword>
<comment type="caution">
    <text evidence="1">The sequence shown here is derived from an EMBL/GenBank/DDBJ whole genome shotgun (WGS) entry which is preliminary data.</text>
</comment>
<protein>
    <submittedName>
        <fullName evidence="1">Uncharacterized protein</fullName>
    </submittedName>
</protein>
<reference evidence="1 2" key="1">
    <citation type="submission" date="2019-07" db="EMBL/GenBank/DDBJ databases">
        <title>SAR11 Genome Evolution.</title>
        <authorList>
            <person name="Giovannoni S."/>
        </authorList>
    </citation>
    <scope>NUCLEOTIDE SEQUENCE [LARGE SCALE GENOMIC DNA]</scope>
    <source>
        <strain evidence="1 2">HTCC9565</strain>
    </source>
</reference>
<evidence type="ECO:0000313" key="2">
    <source>
        <dbReference type="Proteomes" id="UP001166004"/>
    </source>
</evidence>
<name>A0ABX1T1U3_PELUQ</name>